<feature type="binding site" evidence="4">
    <location>
        <position position="76"/>
    </location>
    <ligand>
        <name>(2R,3E)-phycocyanobilin</name>
        <dbReference type="ChEBI" id="CHEBI:85275"/>
        <label>1</label>
    </ligand>
</feature>
<keyword evidence="5" id="KW-0813">Transport</keyword>
<reference evidence="6 7" key="1">
    <citation type="journal article" date="2018" name="Sci. Rep.">
        <title>A novel species of the marine cyanobacterium Acaryochloris with a unique pigment content and lifestyle.</title>
        <authorList>
            <person name="Partensky F."/>
            <person name="Six C."/>
            <person name="Ratin M."/>
            <person name="Garczarek L."/>
            <person name="Vaulot D."/>
            <person name="Probert I."/>
            <person name="Calteau A."/>
            <person name="Gourvil P."/>
            <person name="Marie D."/>
            <person name="Grebert T."/>
            <person name="Bouchier C."/>
            <person name="Le Panse S."/>
            <person name="Gachenot M."/>
            <person name="Rodriguez F."/>
            <person name="Garrido J.L."/>
        </authorList>
    </citation>
    <scope>NUCLEOTIDE SEQUENCE [LARGE SCALE GENOMIC DNA]</scope>
    <source>
        <strain evidence="6 7">RCC1774</strain>
    </source>
</reference>
<keyword evidence="7" id="KW-1185">Reference proteome</keyword>
<gene>
    <name evidence="6" type="primary">apcB</name>
    <name evidence="6" type="ORF">C1752_01772</name>
</gene>
<evidence type="ECO:0000256" key="1">
    <source>
        <dbReference type="ARBA" id="ARBA00008182"/>
    </source>
</evidence>
<evidence type="ECO:0000256" key="3">
    <source>
        <dbReference type="ARBA" id="ARBA00023307"/>
    </source>
</evidence>
<comment type="subcellular location">
    <subcellularLocation>
        <location evidence="5">Cellular thylakoid membrane</location>
        <topology evidence="5">Peripheral membrane protein</topology>
        <orientation evidence="5">Cytoplasmic side</orientation>
    </subcellularLocation>
</comment>
<keyword evidence="5" id="KW-0602">Photosynthesis</keyword>
<dbReference type="Gene3D" id="1.10.490.20">
    <property type="entry name" value="Phycocyanins"/>
    <property type="match status" value="1"/>
</dbReference>
<evidence type="ECO:0000313" key="7">
    <source>
        <dbReference type="Proteomes" id="UP000248857"/>
    </source>
</evidence>
<keyword evidence="5" id="KW-0605">Phycobilisome</keyword>
<dbReference type="GO" id="GO:0015979">
    <property type="term" value="P:photosynthesis"/>
    <property type="evidence" value="ECO:0007669"/>
    <property type="project" value="UniProtKB-KW"/>
</dbReference>
<sequence length="161" mass="17342">MQDAITAAITSSDLQGQYLNSESLAQLEQYFQTGELRLKTAAVISDHAPDIVKDAVAHSLAGANAAKPGTAMHTTRQYAACVRDLDFYLRYATYAMVAGDTSILDERVLNGLKETYHSLGVSITSTVGAIQSMKFVTTELLGEEAGCELGCYLDYICDSLT</sequence>
<feature type="binding site" evidence="4">
    <location>
        <position position="81"/>
    </location>
    <ligand>
        <name>(2R,3E)-phycocyanobilin</name>
        <dbReference type="ChEBI" id="CHEBI:85275"/>
        <label>1</label>
    </ligand>
</feature>
<dbReference type="PANTHER" id="PTHR34011">
    <property type="entry name" value="PHYCOBILISOME 32.1 KDA LINKER POLYPEPTIDE, PHYCOCYANIN-ASSOCIATED, ROD 2-RELATED"/>
    <property type="match status" value="1"/>
</dbReference>
<dbReference type="InterPro" id="IPR012128">
    <property type="entry name" value="Phycobilisome_asu/bsu"/>
</dbReference>
<evidence type="ECO:0000256" key="2">
    <source>
        <dbReference type="ARBA" id="ARBA00022991"/>
    </source>
</evidence>
<evidence type="ECO:0000256" key="4">
    <source>
        <dbReference type="PIRSR" id="PIRSR000081-1"/>
    </source>
</evidence>
<organism evidence="6 7">
    <name type="scientific">Acaryochloris thomasi RCC1774</name>
    <dbReference type="NCBI Taxonomy" id="1764569"/>
    <lineage>
        <taxon>Bacteria</taxon>
        <taxon>Bacillati</taxon>
        <taxon>Cyanobacteriota</taxon>
        <taxon>Cyanophyceae</taxon>
        <taxon>Acaryochloridales</taxon>
        <taxon>Acaryochloridaceae</taxon>
        <taxon>Acaryochloris</taxon>
        <taxon>Acaryochloris thomasi</taxon>
    </lineage>
</organism>
<dbReference type="PIRSF" id="PIRSF000081">
    <property type="entry name" value="Phycocyanin"/>
    <property type="match status" value="1"/>
</dbReference>
<dbReference type="Pfam" id="PF00502">
    <property type="entry name" value="Phycobilisome"/>
    <property type="match status" value="1"/>
</dbReference>
<comment type="caution">
    <text evidence="6">The sequence shown here is derived from an EMBL/GenBank/DDBJ whole genome shotgun (WGS) entry which is preliminary data.</text>
</comment>
<dbReference type="RefSeq" id="WP_110985725.1">
    <property type="nucleotide sequence ID" value="NZ_CAWNWM010000004.1"/>
</dbReference>
<dbReference type="EMBL" id="PQWO01000004">
    <property type="protein sequence ID" value="PZD73963.1"/>
    <property type="molecule type" value="Genomic_DNA"/>
</dbReference>
<dbReference type="OrthoDB" id="512145at2"/>
<name>A0A2W1JKM3_9CYAN</name>
<keyword evidence="3 5" id="KW-0089">Bile pigment</keyword>
<evidence type="ECO:0000256" key="5">
    <source>
        <dbReference type="RuleBase" id="RU004438"/>
    </source>
</evidence>
<dbReference type="PANTHER" id="PTHR34011:SF3">
    <property type="entry name" value="ALLOPHYCOCYANIN BETA CHAIN"/>
    <property type="match status" value="1"/>
</dbReference>
<accession>A0A2W1JKM3</accession>
<dbReference type="GO" id="GO:0031676">
    <property type="term" value="C:plasma membrane-derived thylakoid membrane"/>
    <property type="evidence" value="ECO:0007669"/>
    <property type="project" value="UniProtKB-SubCell"/>
</dbReference>
<dbReference type="SUPFAM" id="SSF46458">
    <property type="entry name" value="Globin-like"/>
    <property type="match status" value="1"/>
</dbReference>
<keyword evidence="2 5" id="KW-0157">Chromophore</keyword>
<keyword evidence="5" id="KW-0249">Electron transport</keyword>
<proteinExistence type="inferred from homology"/>
<dbReference type="InterPro" id="IPR009050">
    <property type="entry name" value="Globin-like_sf"/>
</dbReference>
<keyword evidence="5" id="KW-0793">Thylakoid</keyword>
<dbReference type="InterPro" id="IPR038719">
    <property type="entry name" value="Phycobilisome_asu/bsu_sf"/>
</dbReference>
<evidence type="ECO:0000313" key="6">
    <source>
        <dbReference type="EMBL" id="PZD73963.1"/>
    </source>
</evidence>
<dbReference type="Proteomes" id="UP000248857">
    <property type="component" value="Unassembled WGS sequence"/>
</dbReference>
<keyword evidence="5" id="KW-0472">Membrane</keyword>
<comment type="similarity">
    <text evidence="1 5">Belongs to the phycobiliprotein family.</text>
</comment>
<protein>
    <submittedName>
        <fullName evidence="6">Allophycocyanin beta chain</fullName>
    </submittedName>
</protein>
<dbReference type="GO" id="GO:0030089">
    <property type="term" value="C:phycobilisome"/>
    <property type="evidence" value="ECO:0007669"/>
    <property type="project" value="UniProtKB-KW"/>
</dbReference>
<keyword evidence="5" id="KW-0042">Antenna complex</keyword>
<dbReference type="AlphaFoldDB" id="A0A2W1JKM3"/>